<reference evidence="2" key="2">
    <citation type="submission" date="2020-09" db="EMBL/GenBank/DDBJ databases">
        <authorList>
            <person name="Sun Q."/>
            <person name="Kim S."/>
        </authorList>
    </citation>
    <scope>NUCLEOTIDE SEQUENCE</scope>
    <source>
        <strain evidence="2">KCTC 42590</strain>
    </source>
</reference>
<dbReference type="Pfam" id="PF12705">
    <property type="entry name" value="PDDEXK_1"/>
    <property type="match status" value="1"/>
</dbReference>
<dbReference type="Gene3D" id="3.90.320.10">
    <property type="match status" value="1"/>
</dbReference>
<evidence type="ECO:0000313" key="2">
    <source>
        <dbReference type="EMBL" id="GHF16699.1"/>
    </source>
</evidence>
<dbReference type="NCBIfam" id="TIGR02786">
    <property type="entry name" value="addB_alphas"/>
    <property type="match status" value="1"/>
</dbReference>
<keyword evidence="3" id="KW-1185">Reference proteome</keyword>
<dbReference type="InterPro" id="IPR014153">
    <property type="entry name" value="Ds_break_AddB"/>
</dbReference>
<evidence type="ECO:0000313" key="3">
    <source>
        <dbReference type="Proteomes" id="UP000630923"/>
    </source>
</evidence>
<dbReference type="InterPro" id="IPR027417">
    <property type="entry name" value="P-loop_NTPase"/>
</dbReference>
<reference evidence="2" key="1">
    <citation type="journal article" date="2014" name="Int. J. Syst. Evol. Microbiol.">
        <title>Complete genome sequence of Corynebacterium casei LMG S-19264T (=DSM 44701T), isolated from a smear-ripened cheese.</title>
        <authorList>
            <consortium name="US DOE Joint Genome Institute (JGI-PGF)"/>
            <person name="Walter F."/>
            <person name="Albersmeier A."/>
            <person name="Kalinowski J."/>
            <person name="Ruckert C."/>
        </authorList>
    </citation>
    <scope>NUCLEOTIDE SEQUENCE</scope>
    <source>
        <strain evidence="2">KCTC 42590</strain>
    </source>
</reference>
<dbReference type="AlphaFoldDB" id="A0A919AMB0"/>
<proteinExistence type="predicted"/>
<dbReference type="Proteomes" id="UP000630923">
    <property type="component" value="Unassembled WGS sequence"/>
</dbReference>
<name>A0A919AMB0_9PROT</name>
<comment type="caution">
    <text evidence="2">The sequence shown here is derived from an EMBL/GenBank/DDBJ whole genome shotgun (WGS) entry which is preliminary data.</text>
</comment>
<dbReference type="SUPFAM" id="SSF52540">
    <property type="entry name" value="P-loop containing nucleoside triphosphate hydrolases"/>
    <property type="match status" value="1"/>
</dbReference>
<accession>A0A919AMB0</accession>
<dbReference type="InterPro" id="IPR038726">
    <property type="entry name" value="PDDEXK_AddAB-type"/>
</dbReference>
<dbReference type="InterPro" id="IPR011604">
    <property type="entry name" value="PDDEXK-like_dom_sf"/>
</dbReference>
<evidence type="ECO:0000259" key="1">
    <source>
        <dbReference type="Pfam" id="PF12705"/>
    </source>
</evidence>
<gene>
    <name evidence="2" type="ORF">GCM10017044_08780</name>
</gene>
<protein>
    <submittedName>
        <fullName evidence="2">Double-strand break repair protein AddB</fullName>
    </submittedName>
</protein>
<sequence>MTMDTQRTCVYTVSPTNDFAETLVAGLIARLDGDLFRLPSVTIYVPNRRAQRSLRDAFLRRSAGKPTLLPVMRPIGEVDEDEVTFLGAGTGIDPSAIPPAIASVRRTALLARQIVHWVAHLPHVRDVAPPQAWRLATELARLMDQIDTEGLDYKNLNNIVPDDFAQHWGITTDFLSIIFQNWSLILDEEKAVNPAVRRNKMMALLSELLETTKPAGMIIAAGTTGTLPATRRLLKAIQSLPDGHIILPGFDTHITDDTWNTLDYTHPQAAMKDLLGYLKIDRSFVQAWSQISGPVTEMENQQARLSVLSDALLPAAQTALWQQASVDQDRINRALEGFELLIAPTRREEAEAIALMLREVLETPGKTAALVTPDRVLARYVRMALTRFDIVIDDTGGDRALISIPGRLLSLVADLTAGHFAPVSLLALLKHPLVQMGMARRDWLRLVRKLDRFILRGPRPASGIQGLYDRLQAVRKTDTRVRNGSRYIKGSSIFSAEELQSLSELFTILKPLDGAIRDNAPLGTILECHLAIAETLSRDQDGVSSLWKGEAGQALADALTDLLEHAADMQTGGADGYASLFQEMLSPVIVRPVWGRHPRLFIWGPLEARMQRADRMILAGLNEGTWPSETNPDPWLNREMRVAFGLPPVERRIGQSAHDFVQAACAQEVFLSRSEKVDSSPTVASRWLFRLEALCGPLPSAKRYLHWSNQGYSDLKVTPCKPPEPKPPVTARPTELSVTQVETWLRDPYALYAAKILDLSPLDAHEETASGKHKGVLIHDALEKFLKLDGPTKGQAGYERLLDLGREAFEPVVTQPGVYAFWWPRFERAAKWFIEHEMQRLQRFEPLVLEEFGSIVIADTGFTVKAKADRIDRNLESGALAIIDYKTGTVPSVKQATAGYAPQLPLEALIAQEGGFKAIPKGSEVESLEFWKISGGTPEYEIKNKQFKDIDDAVELAYDRLLTMITTFAREDTAYLSHPKPAEVSYHDYDHLARVKEWQGSGLEDDT</sequence>
<dbReference type="EMBL" id="BNCI01000001">
    <property type="protein sequence ID" value="GHF16699.1"/>
    <property type="molecule type" value="Genomic_DNA"/>
</dbReference>
<feature type="domain" description="PD-(D/E)XK endonuclease-like" evidence="1">
    <location>
        <begin position="735"/>
        <end position="950"/>
    </location>
</feature>
<organism evidence="2 3">
    <name type="scientific">Kordiimonas sediminis</name>
    <dbReference type="NCBI Taxonomy" id="1735581"/>
    <lineage>
        <taxon>Bacteria</taxon>
        <taxon>Pseudomonadati</taxon>
        <taxon>Pseudomonadota</taxon>
        <taxon>Alphaproteobacteria</taxon>
        <taxon>Kordiimonadales</taxon>
        <taxon>Kordiimonadaceae</taxon>
        <taxon>Kordiimonas</taxon>
    </lineage>
</organism>